<dbReference type="Gramene" id="ESR40556">
    <property type="protein sequence ID" value="ESR40556"/>
    <property type="gene ID" value="CICLE_v10026543mg"/>
</dbReference>
<dbReference type="PANTHER" id="PTHR37224">
    <property type="entry name" value="OS02G0804400 PROTEIN"/>
    <property type="match status" value="1"/>
</dbReference>
<feature type="transmembrane region" description="Helical" evidence="2">
    <location>
        <begin position="166"/>
        <end position="185"/>
    </location>
</feature>
<feature type="compositionally biased region" description="Polar residues" evidence="1">
    <location>
        <begin position="91"/>
        <end position="109"/>
    </location>
</feature>
<feature type="region of interest" description="Disordered" evidence="1">
    <location>
        <begin position="91"/>
        <end position="126"/>
    </location>
</feature>
<dbReference type="AlphaFoldDB" id="V4STQ2"/>
<evidence type="ECO:0000313" key="4">
    <source>
        <dbReference type="Proteomes" id="UP000030687"/>
    </source>
</evidence>
<reference evidence="3 4" key="1">
    <citation type="submission" date="2013-10" db="EMBL/GenBank/DDBJ databases">
        <authorList>
            <consortium name="International Citrus Genome Consortium"/>
            <person name="Jenkins J."/>
            <person name="Schmutz J."/>
            <person name="Prochnik S."/>
            <person name="Rokhsar D."/>
            <person name="Gmitter F."/>
            <person name="Ollitrault P."/>
            <person name="Machado M."/>
            <person name="Talon M."/>
            <person name="Wincker P."/>
            <person name="Jaillon O."/>
            <person name="Morgante M."/>
        </authorList>
    </citation>
    <scope>NUCLEOTIDE SEQUENCE</scope>
    <source>
        <strain evidence="4">cv. Clemenules</strain>
    </source>
</reference>
<dbReference type="eggNOG" id="ENOG502S9N3">
    <property type="taxonomic scope" value="Eukaryota"/>
</dbReference>
<dbReference type="InParanoid" id="V4STQ2"/>
<evidence type="ECO:0000256" key="1">
    <source>
        <dbReference type="SAM" id="MobiDB-lite"/>
    </source>
</evidence>
<keyword evidence="4" id="KW-1185">Reference proteome</keyword>
<keyword evidence="2" id="KW-1133">Transmembrane helix</keyword>
<keyword evidence="2" id="KW-0472">Membrane</keyword>
<organism evidence="3 4">
    <name type="scientific">Citrus clementina</name>
    <name type="common">Clementine</name>
    <name type="synonym">Citrus deliciosa x Citrus sinensis</name>
    <dbReference type="NCBI Taxonomy" id="85681"/>
    <lineage>
        <taxon>Eukaryota</taxon>
        <taxon>Viridiplantae</taxon>
        <taxon>Streptophyta</taxon>
        <taxon>Embryophyta</taxon>
        <taxon>Tracheophyta</taxon>
        <taxon>Spermatophyta</taxon>
        <taxon>Magnoliopsida</taxon>
        <taxon>eudicotyledons</taxon>
        <taxon>Gunneridae</taxon>
        <taxon>Pentapetalae</taxon>
        <taxon>rosids</taxon>
        <taxon>malvids</taxon>
        <taxon>Sapindales</taxon>
        <taxon>Rutaceae</taxon>
        <taxon>Aurantioideae</taxon>
        <taxon>Citrus</taxon>
    </lineage>
</organism>
<feature type="compositionally biased region" description="Acidic residues" evidence="1">
    <location>
        <begin position="112"/>
        <end position="126"/>
    </location>
</feature>
<sequence>MTEASTSIISLHFKTFLMKNCLSFSFREFVKEGTATCALVCSGDSDMAATAAAATGGAPKLSHASSNSNRRRLDPSKKLTGSIKFLIKTPNHSSTSSIQRQFTTQASKDPQTEEQEESSIDDNAEDASTFEEDLSYLWKIGVGSFVGAAVIKYGSILFPEITRPNISLALVMISTPVVLAVWLLIKQSSSVKWKD</sequence>
<dbReference type="KEGG" id="cic:CICLE_v10026543mg"/>
<feature type="transmembrane region" description="Helical" evidence="2">
    <location>
        <begin position="136"/>
        <end position="154"/>
    </location>
</feature>
<dbReference type="Proteomes" id="UP000030687">
    <property type="component" value="Unassembled WGS sequence"/>
</dbReference>
<evidence type="ECO:0000313" key="3">
    <source>
        <dbReference type="EMBL" id="ESR40556.1"/>
    </source>
</evidence>
<accession>V4STQ2</accession>
<dbReference type="OMA" id="PHRIQAN"/>
<keyword evidence="2" id="KW-0812">Transmembrane</keyword>
<feature type="region of interest" description="Disordered" evidence="1">
    <location>
        <begin position="56"/>
        <end position="75"/>
    </location>
</feature>
<name>V4STQ2_CITCL</name>
<gene>
    <name evidence="3" type="ORF">CICLE_v10026543mg</name>
</gene>
<dbReference type="FunCoup" id="V4STQ2">
    <property type="interactions" value="153"/>
</dbReference>
<dbReference type="STRING" id="85681.V4STQ2"/>
<protein>
    <submittedName>
        <fullName evidence="3">Uncharacterized protein</fullName>
    </submittedName>
</protein>
<proteinExistence type="predicted"/>
<evidence type="ECO:0000256" key="2">
    <source>
        <dbReference type="SAM" id="Phobius"/>
    </source>
</evidence>
<dbReference type="EMBL" id="KI536925">
    <property type="protein sequence ID" value="ESR40556.1"/>
    <property type="molecule type" value="Genomic_DNA"/>
</dbReference>